<evidence type="ECO:0000313" key="4">
    <source>
        <dbReference type="Proteomes" id="UP000242519"/>
    </source>
</evidence>
<dbReference type="STRING" id="503106.A0A218YTU7"/>
<feature type="transmembrane region" description="Helical" evidence="2">
    <location>
        <begin position="345"/>
        <end position="363"/>
    </location>
</feature>
<protein>
    <submittedName>
        <fullName evidence="3">Integral membrane protein</fullName>
    </submittedName>
</protein>
<gene>
    <name evidence="3" type="ORF">B2J93_8234</name>
</gene>
<keyword evidence="2" id="KW-1133">Transmembrane helix</keyword>
<feature type="transmembrane region" description="Helical" evidence="2">
    <location>
        <begin position="271"/>
        <end position="292"/>
    </location>
</feature>
<evidence type="ECO:0000313" key="3">
    <source>
        <dbReference type="EMBL" id="OWO98009.1"/>
    </source>
</evidence>
<keyword evidence="2" id="KW-0812">Transmembrane</keyword>
<dbReference type="OrthoDB" id="2603at2759"/>
<proteinExistence type="predicted"/>
<keyword evidence="2" id="KW-0472">Membrane</keyword>
<name>A0A218YTU7_9HELO</name>
<accession>A0A218YTU7</accession>
<feature type="transmembrane region" description="Helical" evidence="2">
    <location>
        <begin position="313"/>
        <end position="333"/>
    </location>
</feature>
<reference evidence="3 4" key="1">
    <citation type="submission" date="2017-04" db="EMBL/GenBank/DDBJ databases">
        <title>Draft genome sequence of Marssonina coronaria NL1: causal agent of apple blotch.</title>
        <authorList>
            <person name="Cheng Q."/>
        </authorList>
    </citation>
    <scope>NUCLEOTIDE SEQUENCE [LARGE SCALE GENOMIC DNA]</scope>
    <source>
        <strain evidence="3 4">NL1</strain>
    </source>
</reference>
<sequence>MQTRHHSRQAGTGHSSFDKTLQSNKTRRLVIEGAKCVRTPSGHSKSELAYPPSSPTQHRSSPGRILQRMCTELAWRDMSWMVGVTFAIGSAFFVANGFLLLLPQIAPSTTFPSQIYWTGMTGLVGGLVFIIGGFAGVLEALNLNRAGQVIVTQGVNAVNDSETSDSEKCGDEEALRHNAPFRDSANRLPLRQTAPSSISPKSSWTPSATLPAQYGTPAFLFWPNTPELRSIFFRDVCFVAAVIQSIGTFVFMVAIITGYPGVIDLTNIPLFYLSNLFPATLGGVLFTMASTMQMIHTQPTWYTALPLAVEWHVCFWNVVGSIGFTLAGALPFLGTTEGNIQASAASLWGSAAFQLGAMLQWYVSIKNRP</sequence>
<feature type="transmembrane region" description="Helical" evidence="2">
    <location>
        <begin position="78"/>
        <end position="102"/>
    </location>
</feature>
<feature type="transmembrane region" description="Helical" evidence="2">
    <location>
        <begin position="236"/>
        <end position="259"/>
    </location>
</feature>
<evidence type="ECO:0000256" key="2">
    <source>
        <dbReference type="SAM" id="Phobius"/>
    </source>
</evidence>
<feature type="region of interest" description="Disordered" evidence="1">
    <location>
        <begin position="39"/>
        <end position="63"/>
    </location>
</feature>
<dbReference type="Proteomes" id="UP000242519">
    <property type="component" value="Unassembled WGS sequence"/>
</dbReference>
<dbReference type="AlphaFoldDB" id="A0A218YTU7"/>
<comment type="caution">
    <text evidence="3">The sequence shown here is derived from an EMBL/GenBank/DDBJ whole genome shotgun (WGS) entry which is preliminary data.</text>
</comment>
<evidence type="ECO:0000256" key="1">
    <source>
        <dbReference type="SAM" id="MobiDB-lite"/>
    </source>
</evidence>
<feature type="transmembrane region" description="Helical" evidence="2">
    <location>
        <begin position="114"/>
        <end position="138"/>
    </location>
</feature>
<dbReference type="InParanoid" id="A0A218YTU7"/>
<keyword evidence="4" id="KW-1185">Reference proteome</keyword>
<organism evidence="3 4">
    <name type="scientific">Diplocarpon coronariae</name>
    <dbReference type="NCBI Taxonomy" id="2795749"/>
    <lineage>
        <taxon>Eukaryota</taxon>
        <taxon>Fungi</taxon>
        <taxon>Dikarya</taxon>
        <taxon>Ascomycota</taxon>
        <taxon>Pezizomycotina</taxon>
        <taxon>Leotiomycetes</taxon>
        <taxon>Helotiales</taxon>
        <taxon>Drepanopezizaceae</taxon>
        <taxon>Diplocarpon</taxon>
    </lineage>
</organism>
<dbReference type="EMBL" id="MZNU01000414">
    <property type="protein sequence ID" value="OWO98009.1"/>
    <property type="molecule type" value="Genomic_DNA"/>
</dbReference>